<dbReference type="InterPro" id="IPR052021">
    <property type="entry name" value="Type-I_RS_S_subunit"/>
</dbReference>
<dbReference type="RefSeq" id="WP_106684963.1">
    <property type="nucleotide sequence ID" value="NZ_CP027667.1"/>
</dbReference>
<dbReference type="Gene3D" id="3.90.220.20">
    <property type="entry name" value="DNA methylase specificity domains"/>
    <property type="match status" value="1"/>
</dbReference>
<dbReference type="PANTHER" id="PTHR30408">
    <property type="entry name" value="TYPE-1 RESTRICTION ENZYME ECOKI SPECIFICITY PROTEIN"/>
    <property type="match status" value="1"/>
</dbReference>
<evidence type="ECO:0000313" key="7">
    <source>
        <dbReference type="Proteomes" id="UP000237925"/>
    </source>
</evidence>
<evidence type="ECO:0000256" key="3">
    <source>
        <dbReference type="ARBA" id="ARBA00023125"/>
    </source>
</evidence>
<dbReference type="AlphaFoldDB" id="A0A2R3QFH5"/>
<dbReference type="Proteomes" id="UP000237925">
    <property type="component" value="Chromosome"/>
</dbReference>
<sequence length="215" mass="23365">MGVSVPAGYKQTEAGAIPEDWLTLPLGKVSKLQRGFDLPYKNRAKGGVPIITSAGVGGFHSEAKVHGPGVVTGRYGTIGQVFYIDENFWPLNTTLYVVDFFGNDPLYISYALKRVDFHEHSGKSGVPGVNRNDLHQVALNIPSASEEQQAIAKALRDADALIESLEQLIAKKCQIKQGALQELLRAANNTGTCARDRSPYPDETRLDQSKALGRT</sequence>
<keyword evidence="3" id="KW-0238">DNA-binding</keyword>
<feature type="region of interest" description="Disordered" evidence="4">
    <location>
        <begin position="191"/>
        <end position="215"/>
    </location>
</feature>
<evidence type="ECO:0000256" key="4">
    <source>
        <dbReference type="SAM" id="MobiDB-lite"/>
    </source>
</evidence>
<evidence type="ECO:0000259" key="5">
    <source>
        <dbReference type="Pfam" id="PF01420"/>
    </source>
</evidence>
<evidence type="ECO:0000313" key="6">
    <source>
        <dbReference type="EMBL" id="AVO50512.1"/>
    </source>
</evidence>
<proteinExistence type="inferred from homology"/>
<evidence type="ECO:0000256" key="1">
    <source>
        <dbReference type="ARBA" id="ARBA00010923"/>
    </source>
</evidence>
<keyword evidence="2" id="KW-0680">Restriction system</keyword>
<organism evidence="6 7">
    <name type="scientific">Melaminivora suipulveris</name>
    <dbReference type="NCBI Taxonomy" id="2109913"/>
    <lineage>
        <taxon>Bacteria</taxon>
        <taxon>Pseudomonadati</taxon>
        <taxon>Pseudomonadota</taxon>
        <taxon>Betaproteobacteria</taxon>
        <taxon>Burkholderiales</taxon>
        <taxon>Comamonadaceae</taxon>
        <taxon>Melaminivora</taxon>
    </lineage>
</organism>
<feature type="compositionally biased region" description="Basic and acidic residues" evidence="4">
    <location>
        <begin position="194"/>
        <end position="208"/>
    </location>
</feature>
<dbReference type="SUPFAM" id="SSF116734">
    <property type="entry name" value="DNA methylase specificity domain"/>
    <property type="match status" value="1"/>
</dbReference>
<name>A0A2R3QFH5_9BURK</name>
<reference evidence="6 7" key="1">
    <citation type="submission" date="2018-03" db="EMBL/GenBank/DDBJ databases">
        <title>Genome sequencing of Melaminivora sp.</title>
        <authorList>
            <person name="Kim S.-J."/>
            <person name="Heo J."/>
            <person name="Ahn J.-H."/>
            <person name="Kwon S.-W."/>
        </authorList>
    </citation>
    <scope>NUCLEOTIDE SEQUENCE [LARGE SCALE GENOMIC DNA]</scope>
    <source>
        <strain evidence="6 7">SC2-9</strain>
    </source>
</reference>
<keyword evidence="7" id="KW-1185">Reference proteome</keyword>
<accession>A0A2R3QFH5</accession>
<dbReference type="REBASE" id="247437">
    <property type="entry name" value="S3.MspSC29ORF15685P"/>
</dbReference>
<dbReference type="InterPro" id="IPR044946">
    <property type="entry name" value="Restrct_endonuc_typeI_TRD_sf"/>
</dbReference>
<gene>
    <name evidence="6" type="ORF">C6568_15680</name>
</gene>
<dbReference type="Gene3D" id="1.10.287.1120">
    <property type="entry name" value="Bipartite methylase S protein"/>
    <property type="match status" value="1"/>
</dbReference>
<dbReference type="CDD" id="cd17267">
    <property type="entry name" value="RMtype1_S_EcoAO83I-TRD1-CR1_like"/>
    <property type="match status" value="1"/>
</dbReference>
<dbReference type="GO" id="GO:0003677">
    <property type="term" value="F:DNA binding"/>
    <property type="evidence" value="ECO:0007669"/>
    <property type="project" value="UniProtKB-KW"/>
</dbReference>
<dbReference type="OrthoDB" id="9798929at2"/>
<dbReference type="EMBL" id="CP027667">
    <property type="protein sequence ID" value="AVO50512.1"/>
    <property type="molecule type" value="Genomic_DNA"/>
</dbReference>
<dbReference type="GO" id="GO:0009307">
    <property type="term" value="P:DNA restriction-modification system"/>
    <property type="evidence" value="ECO:0007669"/>
    <property type="project" value="UniProtKB-KW"/>
</dbReference>
<protein>
    <recommendedName>
        <fullName evidence="5">Type I restriction modification DNA specificity domain-containing protein</fullName>
    </recommendedName>
</protein>
<dbReference type="PANTHER" id="PTHR30408:SF12">
    <property type="entry name" value="TYPE I RESTRICTION ENZYME MJAVIII SPECIFICITY SUBUNIT"/>
    <property type="match status" value="1"/>
</dbReference>
<dbReference type="InterPro" id="IPR000055">
    <property type="entry name" value="Restrct_endonuc_typeI_TRD"/>
</dbReference>
<comment type="similarity">
    <text evidence="1">Belongs to the type-I restriction system S methylase family.</text>
</comment>
<dbReference type="KEGG" id="mela:C6568_15680"/>
<dbReference type="Pfam" id="PF01420">
    <property type="entry name" value="Methylase_S"/>
    <property type="match status" value="1"/>
</dbReference>
<evidence type="ECO:0000256" key="2">
    <source>
        <dbReference type="ARBA" id="ARBA00022747"/>
    </source>
</evidence>
<feature type="domain" description="Type I restriction modification DNA specificity" evidence="5">
    <location>
        <begin position="18"/>
        <end position="170"/>
    </location>
</feature>